<protein>
    <submittedName>
        <fullName evidence="2">Uncharacterized protein</fullName>
    </submittedName>
</protein>
<proteinExistence type="predicted"/>
<feature type="region of interest" description="Disordered" evidence="1">
    <location>
        <begin position="75"/>
        <end position="117"/>
    </location>
</feature>
<dbReference type="AlphaFoldDB" id="A0A6A6AV52"/>
<evidence type="ECO:0000256" key="1">
    <source>
        <dbReference type="SAM" id="MobiDB-lite"/>
    </source>
</evidence>
<name>A0A6A6AV52_9PEZI</name>
<dbReference type="GeneID" id="54293109"/>
<evidence type="ECO:0000313" key="2">
    <source>
        <dbReference type="EMBL" id="KAF2135912.1"/>
    </source>
</evidence>
<dbReference type="EMBL" id="ML995544">
    <property type="protein sequence ID" value="KAF2135912.1"/>
    <property type="molecule type" value="Genomic_DNA"/>
</dbReference>
<accession>A0A6A6AV52</accession>
<organism evidence="2 3">
    <name type="scientific">Aplosporella prunicola CBS 121167</name>
    <dbReference type="NCBI Taxonomy" id="1176127"/>
    <lineage>
        <taxon>Eukaryota</taxon>
        <taxon>Fungi</taxon>
        <taxon>Dikarya</taxon>
        <taxon>Ascomycota</taxon>
        <taxon>Pezizomycotina</taxon>
        <taxon>Dothideomycetes</taxon>
        <taxon>Dothideomycetes incertae sedis</taxon>
        <taxon>Botryosphaeriales</taxon>
        <taxon>Aplosporellaceae</taxon>
        <taxon>Aplosporella</taxon>
    </lineage>
</organism>
<keyword evidence="3" id="KW-1185">Reference proteome</keyword>
<reference evidence="2" key="1">
    <citation type="journal article" date="2020" name="Stud. Mycol.">
        <title>101 Dothideomycetes genomes: a test case for predicting lifestyles and emergence of pathogens.</title>
        <authorList>
            <person name="Haridas S."/>
            <person name="Albert R."/>
            <person name="Binder M."/>
            <person name="Bloem J."/>
            <person name="Labutti K."/>
            <person name="Salamov A."/>
            <person name="Andreopoulos B."/>
            <person name="Baker S."/>
            <person name="Barry K."/>
            <person name="Bills G."/>
            <person name="Bluhm B."/>
            <person name="Cannon C."/>
            <person name="Castanera R."/>
            <person name="Culley D."/>
            <person name="Daum C."/>
            <person name="Ezra D."/>
            <person name="Gonzalez J."/>
            <person name="Henrissat B."/>
            <person name="Kuo A."/>
            <person name="Liang C."/>
            <person name="Lipzen A."/>
            <person name="Lutzoni F."/>
            <person name="Magnuson J."/>
            <person name="Mondo S."/>
            <person name="Nolan M."/>
            <person name="Ohm R."/>
            <person name="Pangilinan J."/>
            <person name="Park H.-J."/>
            <person name="Ramirez L."/>
            <person name="Alfaro M."/>
            <person name="Sun H."/>
            <person name="Tritt A."/>
            <person name="Yoshinaga Y."/>
            <person name="Zwiers L.-H."/>
            <person name="Turgeon B."/>
            <person name="Goodwin S."/>
            <person name="Spatafora J."/>
            <person name="Crous P."/>
            <person name="Grigoriev I."/>
        </authorList>
    </citation>
    <scope>NUCLEOTIDE SEQUENCE</scope>
    <source>
        <strain evidence="2">CBS 121167</strain>
    </source>
</reference>
<evidence type="ECO:0000313" key="3">
    <source>
        <dbReference type="Proteomes" id="UP000799438"/>
    </source>
</evidence>
<gene>
    <name evidence="2" type="ORF">K452DRAFT_157493</name>
</gene>
<dbReference type="Proteomes" id="UP000799438">
    <property type="component" value="Unassembled WGS sequence"/>
</dbReference>
<sequence>MGHSPHAPPFPQEAGQSFVSATNAITDTAHLCHALYQEGLLNVPHQGTRSTLAPPSTIKTARISEQHSCPAAIPQLLLAGSSPPSVERSGSQSSTVSSGSTNPGWSEGISSSRTGATSSSFANLWRRFFSSGETERGRFTLRE</sequence>
<feature type="compositionally biased region" description="Low complexity" evidence="1">
    <location>
        <begin position="85"/>
        <end position="101"/>
    </location>
</feature>
<dbReference type="RefSeq" id="XP_033391630.1">
    <property type="nucleotide sequence ID" value="XM_033535615.1"/>
</dbReference>